<dbReference type="EMBL" id="CAADFS010000020">
    <property type="protein sequence ID" value="VFK44298.1"/>
    <property type="molecule type" value="Genomic_DNA"/>
</dbReference>
<evidence type="ECO:0000313" key="1">
    <source>
        <dbReference type="EMBL" id="VFK44298.1"/>
    </source>
</evidence>
<protein>
    <submittedName>
        <fullName evidence="1">Uncharacterized protein</fullName>
    </submittedName>
</protein>
<organism evidence="1">
    <name type="scientific">Candidatus Kentrum sp. TC</name>
    <dbReference type="NCBI Taxonomy" id="2126339"/>
    <lineage>
        <taxon>Bacteria</taxon>
        <taxon>Pseudomonadati</taxon>
        <taxon>Pseudomonadota</taxon>
        <taxon>Gammaproteobacteria</taxon>
        <taxon>Candidatus Kentrum</taxon>
    </lineage>
</organism>
<accession>A0A450YRX2</accession>
<proteinExistence type="predicted"/>
<gene>
    <name evidence="1" type="ORF">BECKTC1821D_GA0114238_102015</name>
</gene>
<dbReference type="AlphaFoldDB" id="A0A450YRX2"/>
<name>A0A450YRX2_9GAMM</name>
<reference evidence="1" key="1">
    <citation type="submission" date="2019-02" db="EMBL/GenBank/DDBJ databases">
        <authorList>
            <person name="Gruber-Vodicka R. H."/>
            <person name="Seah K. B. B."/>
        </authorList>
    </citation>
    <scope>NUCLEOTIDE SEQUENCE</scope>
    <source>
        <strain evidence="1">BECK_BZ123</strain>
    </source>
</reference>
<sequence length="112" mass="12360">MYAMQLRMESAVGAYYQAKTVKMVGYGSVRLFHPSTIRTFMEAVHVVLSLHPTMKDMPGSGGESRLSSLSAWVGPKPDKLRFLVMNALGKAIPRAADRLHIPITMTLAQRLA</sequence>